<sequence length="402" mass="46634">MVQNTLLSKYHNMCPIQHTFPDQLPPNGDYHTLLHTQIYDYFLSVGMFSCGQALLNSDCNLRHEVMDYAGQQSTTGLHDATPSLLDSGFGSPHSSPSEQPYLVVPEDRSRPQTESALLYQWFCTFWDTFSSTQNGAAGIPMQNCLNFPPNLSQDPFESQPMIWQDSLEFQSCPDVFNPLPLESQPTTREQDYQYKSDFPFQLPPSFILKSNEWEQDPGLDGYCAAQEREEHVKSDMVFAVHRKAWGQSNYRGRTAFREYQEREMEREMERAKKRERTGYGVPYKNNRMPRLNPNHKNEMSNKMTTSSPLTMITERPDLGPIQRDSTVWVCMALILIDKNKMSRESRYSDRFCRWWYSYSYSYVVVAYQTFEIGFVCRYGYGDLCGGEILIIVVFRIVGSETR</sequence>
<dbReference type="EMBL" id="MRCY01000370">
    <property type="protein sequence ID" value="RKK88656.1"/>
    <property type="molecule type" value="Genomic_DNA"/>
</dbReference>
<name>A0A420P810_FUSOX</name>
<proteinExistence type="predicted"/>
<dbReference type="Proteomes" id="UP000285860">
    <property type="component" value="Unassembled WGS sequence"/>
</dbReference>
<reference evidence="2 3" key="1">
    <citation type="journal article" date="2018" name="Sci. Rep.">
        <title>Characterisation of pathogen-specific regions and novel effector candidates in Fusarium oxysporum f. sp. cepae.</title>
        <authorList>
            <person name="Armitage A.D."/>
            <person name="Taylor A."/>
            <person name="Sobczyk M.K."/>
            <person name="Baxter L."/>
            <person name="Greenfield B.P."/>
            <person name="Bates H.J."/>
            <person name="Wilson F."/>
            <person name="Jackson A.C."/>
            <person name="Ott S."/>
            <person name="Harrison R.J."/>
            <person name="Clarkson J.P."/>
        </authorList>
    </citation>
    <scope>NUCLEOTIDE SEQUENCE [LARGE SCALE GENOMIC DNA]</scope>
    <source>
        <strain evidence="2 3">Fo_A28</strain>
    </source>
</reference>
<organism evidence="2 3">
    <name type="scientific">Fusarium oxysporum</name>
    <name type="common">Fusarium vascular wilt</name>
    <dbReference type="NCBI Taxonomy" id="5507"/>
    <lineage>
        <taxon>Eukaryota</taxon>
        <taxon>Fungi</taxon>
        <taxon>Dikarya</taxon>
        <taxon>Ascomycota</taxon>
        <taxon>Pezizomycotina</taxon>
        <taxon>Sordariomycetes</taxon>
        <taxon>Hypocreomycetidae</taxon>
        <taxon>Hypocreales</taxon>
        <taxon>Nectriaceae</taxon>
        <taxon>Fusarium</taxon>
        <taxon>Fusarium oxysporum species complex</taxon>
    </lineage>
</organism>
<feature type="region of interest" description="Disordered" evidence="1">
    <location>
        <begin position="279"/>
        <end position="305"/>
    </location>
</feature>
<gene>
    <name evidence="2" type="ORF">BFJ68_g16902</name>
</gene>
<accession>A0A420P810</accession>
<dbReference type="VEuPathDB" id="FungiDB:FOXG_13710"/>
<protein>
    <submittedName>
        <fullName evidence="2">Uncharacterized protein</fullName>
    </submittedName>
</protein>
<comment type="caution">
    <text evidence="2">The sequence shown here is derived from an EMBL/GenBank/DDBJ whole genome shotgun (WGS) entry which is preliminary data.</text>
</comment>
<feature type="region of interest" description="Disordered" evidence="1">
    <location>
        <begin position="77"/>
        <end position="100"/>
    </location>
</feature>
<dbReference type="VEuPathDB" id="FungiDB:FOC4_g10006255"/>
<dbReference type="AlphaFoldDB" id="A0A420P810"/>
<evidence type="ECO:0000256" key="1">
    <source>
        <dbReference type="SAM" id="MobiDB-lite"/>
    </source>
</evidence>
<evidence type="ECO:0000313" key="2">
    <source>
        <dbReference type="EMBL" id="RKK88656.1"/>
    </source>
</evidence>
<evidence type="ECO:0000313" key="3">
    <source>
        <dbReference type="Proteomes" id="UP000285860"/>
    </source>
</evidence>
<dbReference type="VEuPathDB" id="FungiDB:FOC1_g10005034"/>